<feature type="chain" id="PRO_5040248029" evidence="5">
    <location>
        <begin position="21"/>
        <end position="180"/>
    </location>
</feature>
<dbReference type="EMBL" id="LR824032">
    <property type="protein sequence ID" value="CAD0206758.1"/>
    <property type="molecule type" value="Genomic_DNA"/>
</dbReference>
<dbReference type="GO" id="GO:0005213">
    <property type="term" value="F:structural constituent of egg chorion"/>
    <property type="evidence" value="ECO:0007669"/>
    <property type="project" value="InterPro"/>
</dbReference>
<accession>A0A9N8L0X5</accession>
<feature type="signal peptide" evidence="5">
    <location>
        <begin position="1"/>
        <end position="20"/>
    </location>
</feature>
<reference evidence="6" key="1">
    <citation type="submission" date="2021-12" db="EMBL/GenBank/DDBJ databases">
        <authorList>
            <person name="King R."/>
        </authorList>
    </citation>
    <scope>NUCLEOTIDE SEQUENCE</scope>
</reference>
<evidence type="ECO:0000313" key="7">
    <source>
        <dbReference type="Proteomes" id="UP001154114"/>
    </source>
</evidence>
<dbReference type="Pfam" id="PF01723">
    <property type="entry name" value="Chorion_1"/>
    <property type="match status" value="1"/>
</dbReference>
<keyword evidence="5" id="KW-0732">Signal</keyword>
<evidence type="ECO:0000256" key="2">
    <source>
        <dbReference type="ARBA" id="ARBA00005906"/>
    </source>
</evidence>
<dbReference type="InterPro" id="IPR002635">
    <property type="entry name" value="Chorion"/>
</dbReference>
<evidence type="ECO:0000313" key="6">
    <source>
        <dbReference type="EMBL" id="CAD0206758.1"/>
    </source>
</evidence>
<comment type="similarity">
    <text evidence="2 4">Belongs to the chorion protein family.</text>
</comment>
<evidence type="ECO:0000256" key="5">
    <source>
        <dbReference type="SAM" id="SignalP"/>
    </source>
</evidence>
<comment type="function">
    <text evidence="1">This protein is one of many from the eggshell of the gypsy moth.</text>
</comment>
<dbReference type="GO" id="GO:0042600">
    <property type="term" value="C:egg chorion"/>
    <property type="evidence" value="ECO:0007669"/>
    <property type="project" value="InterPro"/>
</dbReference>
<protein>
    <submittedName>
        <fullName evidence="6">Uncharacterized protein</fullName>
    </submittedName>
</protein>
<keyword evidence="7" id="KW-1185">Reference proteome</keyword>
<dbReference type="OrthoDB" id="6930117at2759"/>
<proteinExistence type="inferred from homology"/>
<gene>
    <name evidence="6" type="ORF">CINC_LOCUS9048</name>
</gene>
<evidence type="ECO:0000256" key="3">
    <source>
        <dbReference type="ARBA" id="ARBA00022737"/>
    </source>
</evidence>
<keyword evidence="3" id="KW-0677">Repeat</keyword>
<dbReference type="Proteomes" id="UP001154114">
    <property type="component" value="Chromosome 29"/>
</dbReference>
<evidence type="ECO:0000256" key="1">
    <source>
        <dbReference type="ARBA" id="ARBA00002085"/>
    </source>
</evidence>
<name>A0A9N8L0X5_CHRIL</name>
<evidence type="ECO:0000256" key="4">
    <source>
        <dbReference type="RuleBase" id="RU004378"/>
    </source>
</evidence>
<organism evidence="6 7">
    <name type="scientific">Chrysodeixis includens</name>
    <name type="common">Soybean looper</name>
    <name type="synonym">Pseudoplusia includens</name>
    <dbReference type="NCBI Taxonomy" id="689277"/>
    <lineage>
        <taxon>Eukaryota</taxon>
        <taxon>Metazoa</taxon>
        <taxon>Ecdysozoa</taxon>
        <taxon>Arthropoda</taxon>
        <taxon>Hexapoda</taxon>
        <taxon>Insecta</taxon>
        <taxon>Pterygota</taxon>
        <taxon>Neoptera</taxon>
        <taxon>Endopterygota</taxon>
        <taxon>Lepidoptera</taxon>
        <taxon>Glossata</taxon>
        <taxon>Ditrysia</taxon>
        <taxon>Noctuoidea</taxon>
        <taxon>Noctuidae</taxon>
        <taxon>Plusiinae</taxon>
        <taxon>Chrysodeixis</taxon>
    </lineage>
</organism>
<sequence>MAAKAIVLFASAFFVQSITCQCIGSLNNINPGDLALNSLAYNNMASVPGLAYNNIVGPGLAYPGLGFTPSTGVSFAVTSSSPISPTGIMVFSENAIEGALVVNGELPFLGAIAVEGTLPTAGAGGINYGCGSGNIGMASEGVNPATLGLGYGPGFAGPSLGMGPVPYNGLPVGRPCGAVF</sequence>
<dbReference type="AlphaFoldDB" id="A0A9N8L0X5"/>
<dbReference type="GO" id="GO:0007304">
    <property type="term" value="P:chorion-containing eggshell formation"/>
    <property type="evidence" value="ECO:0007669"/>
    <property type="project" value="InterPro"/>
</dbReference>